<evidence type="ECO:0000256" key="2">
    <source>
        <dbReference type="ARBA" id="ARBA00022475"/>
    </source>
</evidence>
<gene>
    <name evidence="9" type="primary">lspA</name>
    <name evidence="12" type="ORF">GR170_18105</name>
</gene>
<dbReference type="PRINTS" id="PR00781">
    <property type="entry name" value="LIPOSIGPTASE"/>
</dbReference>
<comment type="caution">
    <text evidence="9">Lacks conserved residue(s) required for the propagation of feature annotation.</text>
</comment>
<evidence type="ECO:0000256" key="3">
    <source>
        <dbReference type="ARBA" id="ARBA00022670"/>
    </source>
</evidence>
<dbReference type="UniPathway" id="UPA00665"/>
<comment type="caution">
    <text evidence="12">The sequence shown here is derived from an EMBL/GenBank/DDBJ whole genome shotgun (WGS) entry which is preliminary data.</text>
</comment>
<dbReference type="PROSITE" id="PS00855">
    <property type="entry name" value="SPASE_II"/>
    <property type="match status" value="1"/>
</dbReference>
<evidence type="ECO:0000256" key="9">
    <source>
        <dbReference type="HAMAP-Rule" id="MF_00161"/>
    </source>
</evidence>
<dbReference type="EC" id="3.4.23.36" evidence="9"/>
<evidence type="ECO:0000256" key="4">
    <source>
        <dbReference type="ARBA" id="ARBA00022692"/>
    </source>
</evidence>
<comment type="pathway">
    <text evidence="9">Protein modification; lipoprotein biosynthesis (signal peptide cleavage).</text>
</comment>
<evidence type="ECO:0000313" key="13">
    <source>
        <dbReference type="Proteomes" id="UP000477911"/>
    </source>
</evidence>
<comment type="subcellular location">
    <subcellularLocation>
        <location evidence="9">Cell membrane</location>
        <topology evidence="9">Multi-pass membrane protein</topology>
    </subcellularLocation>
</comment>
<feature type="transmembrane region" description="Helical" evidence="9">
    <location>
        <begin position="64"/>
        <end position="83"/>
    </location>
</feature>
<dbReference type="GO" id="GO:0005886">
    <property type="term" value="C:plasma membrane"/>
    <property type="evidence" value="ECO:0007669"/>
    <property type="project" value="UniProtKB-SubCell"/>
</dbReference>
<dbReference type="PANTHER" id="PTHR33695:SF1">
    <property type="entry name" value="LIPOPROTEIN SIGNAL PEPTIDASE"/>
    <property type="match status" value="1"/>
</dbReference>
<dbReference type="GO" id="GO:0004190">
    <property type="term" value="F:aspartic-type endopeptidase activity"/>
    <property type="evidence" value="ECO:0007669"/>
    <property type="project" value="UniProtKB-UniRule"/>
</dbReference>
<feature type="transmembrane region" description="Helical" evidence="9">
    <location>
        <begin position="128"/>
        <end position="150"/>
    </location>
</feature>
<keyword evidence="6 9" id="KW-0378">Hydrolase</keyword>
<dbReference type="AlphaFoldDB" id="A0A6L7G8U8"/>
<keyword evidence="5 9" id="KW-0064">Aspartyl protease</keyword>
<evidence type="ECO:0000313" key="12">
    <source>
        <dbReference type="EMBL" id="MXN19750.1"/>
    </source>
</evidence>
<feature type="active site" evidence="9">
    <location>
        <position position="137"/>
    </location>
</feature>
<comment type="function">
    <text evidence="9 10">This protein specifically catalyzes the removal of signal peptides from prolipoproteins.</text>
</comment>
<evidence type="ECO:0000256" key="6">
    <source>
        <dbReference type="ARBA" id="ARBA00022801"/>
    </source>
</evidence>
<evidence type="ECO:0000256" key="7">
    <source>
        <dbReference type="ARBA" id="ARBA00022989"/>
    </source>
</evidence>
<keyword evidence="7 9" id="KW-1133">Transmembrane helix</keyword>
<feature type="transmembrane region" description="Helical" evidence="9">
    <location>
        <begin position="90"/>
        <end position="108"/>
    </location>
</feature>
<dbReference type="NCBIfam" id="TIGR00077">
    <property type="entry name" value="lspA"/>
    <property type="match status" value="1"/>
</dbReference>
<sequence length="156" mass="16777">MRIVTLTAFLSILLDQVTKIIVVQGLDLESKLRIPVIDGFLSFRMAWNEGINFGLFAGSGSQNARWILIGVAVVICLAVLYWVRRQRPGTWGQVAAGLIIGGALGNVIDRLWYGAVADFLNVTCCGIVNPFAFNVADAAIFLGAVLLVLMPAQKGA</sequence>
<evidence type="ECO:0000256" key="5">
    <source>
        <dbReference type="ARBA" id="ARBA00022750"/>
    </source>
</evidence>
<dbReference type="PANTHER" id="PTHR33695">
    <property type="entry name" value="LIPOPROTEIN SIGNAL PEPTIDASE"/>
    <property type="match status" value="1"/>
</dbReference>
<proteinExistence type="inferred from homology"/>
<dbReference type="RefSeq" id="WP_160895871.1">
    <property type="nucleotide sequence ID" value="NZ_WUMU01000020.1"/>
</dbReference>
<keyword evidence="2 9" id="KW-1003">Cell membrane</keyword>
<dbReference type="InterPro" id="IPR001872">
    <property type="entry name" value="Peptidase_A8"/>
</dbReference>
<dbReference type="Proteomes" id="UP000477911">
    <property type="component" value="Unassembled WGS sequence"/>
</dbReference>
<evidence type="ECO:0000256" key="1">
    <source>
        <dbReference type="ARBA" id="ARBA00006139"/>
    </source>
</evidence>
<comment type="catalytic activity">
    <reaction evidence="9 10">
        <text>Release of signal peptides from bacterial membrane prolipoproteins. Hydrolyzes -Xaa-Yaa-Zaa-|-(S,diacylglyceryl)Cys-, in which Xaa is hydrophobic (preferably Leu), and Yaa (Ala or Ser) and Zaa (Gly or Ala) have small, neutral side chains.</text>
        <dbReference type="EC" id="3.4.23.36"/>
    </reaction>
</comment>
<comment type="similarity">
    <text evidence="1 9 11">Belongs to the peptidase A8 family.</text>
</comment>
<keyword evidence="3 9" id="KW-0645">Protease</keyword>
<protein>
    <recommendedName>
        <fullName evidence="9">Lipoprotein signal peptidase</fullName>
        <ecNumber evidence="9">3.4.23.36</ecNumber>
    </recommendedName>
    <alternativeName>
        <fullName evidence="9">Prolipoprotein signal peptidase</fullName>
    </alternativeName>
    <alternativeName>
        <fullName evidence="9">Signal peptidase II</fullName>
        <shortName evidence="9">SPase II</shortName>
    </alternativeName>
</protein>
<evidence type="ECO:0000256" key="8">
    <source>
        <dbReference type="ARBA" id="ARBA00023136"/>
    </source>
</evidence>
<dbReference type="Pfam" id="PF01252">
    <property type="entry name" value="Peptidase_A8"/>
    <property type="match status" value="1"/>
</dbReference>
<evidence type="ECO:0000256" key="10">
    <source>
        <dbReference type="RuleBase" id="RU000594"/>
    </source>
</evidence>
<evidence type="ECO:0000256" key="11">
    <source>
        <dbReference type="RuleBase" id="RU004181"/>
    </source>
</evidence>
<name>A0A6L7G8U8_9RHOB</name>
<accession>A0A6L7G8U8</accession>
<dbReference type="EMBL" id="WUMU01000020">
    <property type="protein sequence ID" value="MXN19750.1"/>
    <property type="molecule type" value="Genomic_DNA"/>
</dbReference>
<dbReference type="HAMAP" id="MF_00161">
    <property type="entry name" value="LspA"/>
    <property type="match status" value="1"/>
</dbReference>
<keyword evidence="13" id="KW-1185">Reference proteome</keyword>
<dbReference type="GO" id="GO:0006508">
    <property type="term" value="P:proteolysis"/>
    <property type="evidence" value="ECO:0007669"/>
    <property type="project" value="UniProtKB-KW"/>
</dbReference>
<reference evidence="12 13" key="1">
    <citation type="submission" date="2019-12" db="EMBL/GenBank/DDBJ databases">
        <authorList>
            <person name="Li M."/>
        </authorList>
    </citation>
    <scope>NUCLEOTIDE SEQUENCE [LARGE SCALE GENOMIC DNA]</scope>
    <source>
        <strain evidence="12 13">GBMRC 2024</strain>
    </source>
</reference>
<feature type="active site" evidence="9">
    <location>
        <position position="118"/>
    </location>
</feature>
<organism evidence="12 13">
    <name type="scientific">Pseudooceanicola albus</name>
    <dbReference type="NCBI Taxonomy" id="2692189"/>
    <lineage>
        <taxon>Bacteria</taxon>
        <taxon>Pseudomonadati</taxon>
        <taxon>Pseudomonadota</taxon>
        <taxon>Alphaproteobacteria</taxon>
        <taxon>Rhodobacterales</taxon>
        <taxon>Paracoccaceae</taxon>
        <taxon>Pseudooceanicola</taxon>
    </lineage>
</organism>
<keyword evidence="4 9" id="KW-0812">Transmembrane</keyword>
<keyword evidence="8 9" id="KW-0472">Membrane</keyword>